<dbReference type="NCBIfam" id="NF002979">
    <property type="entry name" value="PRK03681.1"/>
    <property type="match status" value="1"/>
</dbReference>
<sequence>MHEVALCQNAFEIIEQHAKRNRARRVTGVWLELSAVSCVEESAVHFCFDIICRDTLAQGAALHILIAPAQAQCRDCQHQVKITQFGAGCPHCGSQNLIVDSSSTMQVKQIEIE</sequence>
<keyword evidence="2 5" id="KW-0533">Nickel</keyword>
<protein>
    <recommendedName>
        <fullName evidence="5">Hydrogenase maturation factor HypA</fullName>
    </recommendedName>
</protein>
<evidence type="ECO:0000256" key="4">
    <source>
        <dbReference type="ARBA" id="ARBA00022833"/>
    </source>
</evidence>
<dbReference type="Pfam" id="PF01155">
    <property type="entry name" value="HypA"/>
    <property type="match status" value="1"/>
</dbReference>
<dbReference type="GO" id="GO:0016530">
    <property type="term" value="F:metallochaperone activity"/>
    <property type="evidence" value="ECO:0007669"/>
    <property type="project" value="UniProtKB-ARBA"/>
</dbReference>
<dbReference type="NCBIfam" id="NF009046">
    <property type="entry name" value="PRK12380.1"/>
    <property type="match status" value="1"/>
</dbReference>
<feature type="binding site" evidence="5">
    <location>
        <position position="89"/>
    </location>
    <ligand>
        <name>Zn(2+)</name>
        <dbReference type="ChEBI" id="CHEBI:29105"/>
    </ligand>
</feature>
<dbReference type="FunFam" id="3.30.2320.80:FF:000001">
    <property type="entry name" value="Hydrogenase maturation factor HypA"/>
    <property type="match status" value="1"/>
</dbReference>
<comment type="function">
    <text evidence="5">Involved in the maturation of [NiFe] hydrogenases. Required for nickel insertion into the metal center of the hydrogenase.</text>
</comment>
<reference evidence="6 7" key="1">
    <citation type="submission" date="2018-06" db="EMBL/GenBank/DDBJ databases">
        <authorList>
            <consortium name="Pathogen Informatics"/>
            <person name="Doyle S."/>
        </authorList>
    </citation>
    <scope>NUCLEOTIDE SEQUENCE [LARGE SCALE GENOMIC DNA]</scope>
    <source>
        <strain evidence="6 7">NCTC12026</strain>
    </source>
</reference>
<gene>
    <name evidence="6" type="primary">hypA_2</name>
    <name evidence="5" type="synonym">hypA</name>
    <name evidence="6" type="ORF">NCTC12026_03419</name>
</gene>
<dbReference type="Gene3D" id="3.30.2320.80">
    <property type="match status" value="1"/>
</dbReference>
<organism evidence="6 7">
    <name type="scientific">Providencia rustigianii</name>
    <dbReference type="NCBI Taxonomy" id="158850"/>
    <lineage>
        <taxon>Bacteria</taxon>
        <taxon>Pseudomonadati</taxon>
        <taxon>Pseudomonadota</taxon>
        <taxon>Gammaproteobacteria</taxon>
        <taxon>Enterobacterales</taxon>
        <taxon>Morganellaceae</taxon>
        <taxon>Providencia</taxon>
    </lineage>
</organism>
<dbReference type="AlphaFoldDB" id="A0A379G7E5"/>
<evidence type="ECO:0000256" key="3">
    <source>
        <dbReference type="ARBA" id="ARBA00022723"/>
    </source>
</evidence>
<accession>A0A379G7E5</accession>
<dbReference type="OrthoDB" id="288014at2"/>
<dbReference type="RefSeq" id="WP_006814420.1">
    <property type="nucleotide sequence ID" value="NZ_AP018946.1"/>
</dbReference>
<dbReference type="GO" id="GO:0008270">
    <property type="term" value="F:zinc ion binding"/>
    <property type="evidence" value="ECO:0007669"/>
    <property type="project" value="UniProtKB-UniRule"/>
</dbReference>
<dbReference type="InterPro" id="IPR020538">
    <property type="entry name" value="Hydgase_Ni_incorp_HypA/HybF_CS"/>
</dbReference>
<keyword evidence="4 5" id="KW-0862">Zinc</keyword>
<evidence type="ECO:0000256" key="2">
    <source>
        <dbReference type="ARBA" id="ARBA00022596"/>
    </source>
</evidence>
<dbReference type="EMBL" id="UGUA01000002">
    <property type="protein sequence ID" value="SUC36974.1"/>
    <property type="molecule type" value="Genomic_DNA"/>
</dbReference>
<proteinExistence type="inferred from homology"/>
<evidence type="ECO:0000313" key="6">
    <source>
        <dbReference type="EMBL" id="SUC36974.1"/>
    </source>
</evidence>
<feature type="binding site" evidence="5">
    <location>
        <position position="73"/>
    </location>
    <ligand>
        <name>Zn(2+)</name>
        <dbReference type="ChEBI" id="CHEBI:29105"/>
    </ligand>
</feature>
<feature type="binding site" evidence="5">
    <location>
        <position position="2"/>
    </location>
    <ligand>
        <name>Ni(2+)</name>
        <dbReference type="ChEBI" id="CHEBI:49786"/>
    </ligand>
</feature>
<dbReference type="PANTHER" id="PTHR34535">
    <property type="entry name" value="HYDROGENASE MATURATION FACTOR HYPA"/>
    <property type="match status" value="1"/>
</dbReference>
<feature type="binding site" evidence="5">
    <location>
        <position position="76"/>
    </location>
    <ligand>
        <name>Zn(2+)</name>
        <dbReference type="ChEBI" id="CHEBI:29105"/>
    </ligand>
</feature>
<name>A0A379G7E5_9GAMM</name>
<dbReference type="Proteomes" id="UP000255129">
    <property type="component" value="Unassembled WGS sequence"/>
</dbReference>
<dbReference type="HAMAP" id="MF_00213">
    <property type="entry name" value="HypA_HybF"/>
    <property type="match status" value="1"/>
</dbReference>
<evidence type="ECO:0000256" key="5">
    <source>
        <dbReference type="HAMAP-Rule" id="MF_00213"/>
    </source>
</evidence>
<dbReference type="InterPro" id="IPR000688">
    <property type="entry name" value="HypA/HybF"/>
</dbReference>
<comment type="similarity">
    <text evidence="1 5">Belongs to the HypA/HybF family.</text>
</comment>
<dbReference type="PROSITE" id="PS01249">
    <property type="entry name" value="HYPA"/>
    <property type="match status" value="1"/>
</dbReference>
<evidence type="ECO:0000256" key="1">
    <source>
        <dbReference type="ARBA" id="ARBA00010748"/>
    </source>
</evidence>
<dbReference type="PIRSF" id="PIRSF004761">
    <property type="entry name" value="Hydrgn_mat_HypA"/>
    <property type="match status" value="1"/>
</dbReference>
<dbReference type="PANTHER" id="PTHR34535:SF3">
    <property type="entry name" value="HYDROGENASE MATURATION FACTOR HYPA"/>
    <property type="match status" value="1"/>
</dbReference>
<dbReference type="NCBIfam" id="TIGR00100">
    <property type="entry name" value="hypA"/>
    <property type="match status" value="1"/>
</dbReference>
<keyword evidence="3 5" id="KW-0479">Metal-binding</keyword>
<dbReference type="GO" id="GO:0016151">
    <property type="term" value="F:nickel cation binding"/>
    <property type="evidence" value="ECO:0007669"/>
    <property type="project" value="UniProtKB-UniRule"/>
</dbReference>
<evidence type="ECO:0000313" key="7">
    <source>
        <dbReference type="Proteomes" id="UP000255129"/>
    </source>
</evidence>
<dbReference type="GO" id="GO:0051604">
    <property type="term" value="P:protein maturation"/>
    <property type="evidence" value="ECO:0007669"/>
    <property type="project" value="InterPro"/>
</dbReference>
<feature type="binding site" evidence="5">
    <location>
        <position position="92"/>
    </location>
    <ligand>
        <name>Zn(2+)</name>
        <dbReference type="ChEBI" id="CHEBI:29105"/>
    </ligand>
</feature>